<accession>A0AAJ5NRY5</accession>
<evidence type="ECO:0000256" key="4">
    <source>
        <dbReference type="ARBA" id="ARBA00022679"/>
    </source>
</evidence>
<keyword evidence="5 7" id="KW-0949">S-adenosyl-L-methionine</keyword>
<dbReference type="InterPro" id="IPR003358">
    <property type="entry name" value="tRNA_(Gua-N-7)_MeTrfase_Trmb"/>
</dbReference>
<evidence type="ECO:0000256" key="5">
    <source>
        <dbReference type="ARBA" id="ARBA00022691"/>
    </source>
</evidence>
<evidence type="ECO:0000313" key="8">
    <source>
        <dbReference type="EMBL" id="ATP59737.1"/>
    </source>
</evidence>
<dbReference type="HAMAP" id="MF_01057">
    <property type="entry name" value="tRNA_methyltr_TrmB"/>
    <property type="match status" value="1"/>
</dbReference>
<dbReference type="GO" id="GO:0043527">
    <property type="term" value="C:tRNA methyltransferase complex"/>
    <property type="evidence" value="ECO:0007669"/>
    <property type="project" value="TreeGrafter"/>
</dbReference>
<feature type="binding site" evidence="7">
    <location>
        <position position="110"/>
    </location>
    <ligand>
        <name>substrate</name>
    </ligand>
</feature>
<feature type="binding site" evidence="7">
    <location>
        <position position="85"/>
    </location>
    <ligand>
        <name>S-adenosyl-L-methionine</name>
        <dbReference type="ChEBI" id="CHEBI:59789"/>
    </ligand>
</feature>
<proteinExistence type="inferred from homology"/>
<dbReference type="SUPFAM" id="SSF53335">
    <property type="entry name" value="S-adenosyl-L-methionine-dependent methyltransferases"/>
    <property type="match status" value="1"/>
</dbReference>
<organism evidence="9 11">
    <name type="scientific">Mesomycoplasma dispar</name>
    <dbReference type="NCBI Taxonomy" id="86660"/>
    <lineage>
        <taxon>Bacteria</taxon>
        <taxon>Bacillati</taxon>
        <taxon>Mycoplasmatota</taxon>
        <taxon>Mycoplasmoidales</taxon>
        <taxon>Metamycoplasmataceae</taxon>
        <taxon>Mesomycoplasma</taxon>
    </lineage>
</organism>
<keyword evidence="4 7" id="KW-0808">Transferase</keyword>
<keyword evidence="3 7" id="KW-0489">Methyltransferase</keyword>
<keyword evidence="6 7" id="KW-0819">tRNA processing</keyword>
<evidence type="ECO:0000313" key="10">
    <source>
        <dbReference type="Proteomes" id="UP000224629"/>
    </source>
</evidence>
<dbReference type="InterPro" id="IPR029063">
    <property type="entry name" value="SAM-dependent_MTases_sf"/>
</dbReference>
<dbReference type="EC" id="2.1.1.33" evidence="7"/>
<comment type="pathway">
    <text evidence="7">tRNA modification; N(7)-methylguanine-tRNA biosynthesis.</text>
</comment>
<feature type="binding site" evidence="7">
    <location>
        <begin position="180"/>
        <end position="183"/>
    </location>
    <ligand>
        <name>substrate</name>
    </ligand>
</feature>
<feature type="binding site" evidence="7">
    <location>
        <position position="142"/>
    </location>
    <ligand>
        <name>substrate</name>
    </ligand>
</feature>
<reference evidence="9 11" key="2">
    <citation type="submission" date="2019-01" db="EMBL/GenBank/DDBJ databases">
        <authorList>
            <consortium name="Pathogen Informatics"/>
        </authorList>
    </citation>
    <scope>NUCLEOTIDE SEQUENCE [LARGE SCALE GENOMIC DNA]</scope>
    <source>
        <strain evidence="9 11">NCTC10125</strain>
    </source>
</reference>
<evidence type="ECO:0000313" key="9">
    <source>
        <dbReference type="EMBL" id="VEU61904.1"/>
    </source>
</evidence>
<name>A0AAJ5NRY5_9BACT</name>
<dbReference type="InterPro" id="IPR055361">
    <property type="entry name" value="tRNA_methyltr_TrmB_bact"/>
</dbReference>
<reference evidence="8 10" key="1">
    <citation type="submission" date="2017-10" db="EMBL/GenBank/DDBJ databases">
        <title>Genome-wide analysis of the first isolated strain mycoplasma dispar GS01.</title>
        <authorList>
            <person name="Hao H."/>
            <person name="Chen S."/>
            <person name="Zhao P."/>
            <person name="Chu Y."/>
            <person name="Liu Y."/>
        </authorList>
    </citation>
    <scope>NUCLEOTIDE SEQUENCE [LARGE SCALE GENOMIC DNA]</scope>
    <source>
        <strain evidence="8 10">GS01</strain>
    </source>
</reference>
<gene>
    <name evidence="7 9" type="primary">trmB</name>
    <name evidence="8" type="ORF">CSW10_02200</name>
    <name evidence="9" type="ORF">NCTC10125_00452</name>
</gene>
<dbReference type="PANTHER" id="PTHR23417:SF14">
    <property type="entry name" value="PENTACOTRIPEPTIDE-REPEAT REGION OF PRORP DOMAIN-CONTAINING PROTEIN"/>
    <property type="match status" value="1"/>
</dbReference>
<dbReference type="Gene3D" id="3.40.50.150">
    <property type="entry name" value="Vaccinia Virus protein VP39"/>
    <property type="match status" value="1"/>
</dbReference>
<dbReference type="EMBL" id="LR214971">
    <property type="protein sequence ID" value="VEU61904.1"/>
    <property type="molecule type" value="Genomic_DNA"/>
</dbReference>
<dbReference type="GO" id="GO:0008176">
    <property type="term" value="F:tRNA (guanine(46)-N7)-methyltransferase activity"/>
    <property type="evidence" value="ECO:0007669"/>
    <property type="project" value="UniProtKB-UniRule"/>
</dbReference>
<dbReference type="Pfam" id="PF02390">
    <property type="entry name" value="Methyltransf_4"/>
    <property type="match status" value="1"/>
</dbReference>
<comment type="caution">
    <text evidence="7">Lacks conserved residue(s) required for the propagation of feature annotation.</text>
</comment>
<feature type="binding site" evidence="7">
    <location>
        <position position="58"/>
    </location>
    <ligand>
        <name>S-adenosyl-L-methionine</name>
        <dbReference type="ChEBI" id="CHEBI:59789"/>
    </ligand>
</feature>
<evidence type="ECO:0000313" key="11">
    <source>
        <dbReference type="Proteomes" id="UP000289629"/>
    </source>
</evidence>
<comment type="similarity">
    <text evidence="7">Belongs to the class I-like SAM-binding methyltransferase superfamily. TrmB family.</text>
</comment>
<dbReference type="EMBL" id="CP024161">
    <property type="protein sequence ID" value="ATP59737.1"/>
    <property type="molecule type" value="Genomic_DNA"/>
</dbReference>
<dbReference type="PANTHER" id="PTHR23417">
    <property type="entry name" value="3-DEOXY-D-MANNO-OCTULOSONIC-ACID TRANSFERASE/TRNA GUANINE-N 7 - -METHYLTRANSFERASE"/>
    <property type="match status" value="1"/>
</dbReference>
<evidence type="ECO:0000256" key="1">
    <source>
        <dbReference type="ARBA" id="ARBA00000142"/>
    </source>
</evidence>
<dbReference type="NCBIfam" id="TIGR00091">
    <property type="entry name" value="tRNA (guanosine(46)-N7)-methyltransferase TrmB"/>
    <property type="match status" value="1"/>
</dbReference>
<keyword evidence="10" id="KW-1185">Reference proteome</keyword>
<evidence type="ECO:0000256" key="2">
    <source>
        <dbReference type="ARBA" id="ARBA00003015"/>
    </source>
</evidence>
<protein>
    <recommendedName>
        <fullName evidence="7">tRNA (guanine-N(7)-)-methyltransferase</fullName>
        <ecNumber evidence="7">2.1.1.33</ecNumber>
    </recommendedName>
    <alternativeName>
        <fullName evidence="7">tRNA (guanine(46)-N(7))-methyltransferase</fullName>
    </alternativeName>
    <alternativeName>
        <fullName evidence="7">tRNA(m7G46)-methyltransferase</fullName>
    </alternativeName>
</protein>
<dbReference type="PROSITE" id="PS51625">
    <property type="entry name" value="SAM_MT_TRMB"/>
    <property type="match status" value="1"/>
</dbReference>
<comment type="function">
    <text evidence="2 7">Catalyzes the formation of N(7)-methylguanine at position 46 (m7G46) in tRNA.</text>
</comment>
<comment type="catalytic activity">
    <reaction evidence="1 7">
        <text>guanosine(46) in tRNA + S-adenosyl-L-methionine = N(7)-methylguanosine(46) in tRNA + S-adenosyl-L-homocysteine</text>
        <dbReference type="Rhea" id="RHEA:42708"/>
        <dbReference type="Rhea" id="RHEA-COMP:10188"/>
        <dbReference type="Rhea" id="RHEA-COMP:10189"/>
        <dbReference type="ChEBI" id="CHEBI:57856"/>
        <dbReference type="ChEBI" id="CHEBI:59789"/>
        <dbReference type="ChEBI" id="CHEBI:74269"/>
        <dbReference type="ChEBI" id="CHEBI:74480"/>
        <dbReference type="EC" id="2.1.1.33"/>
    </reaction>
</comment>
<feature type="binding site" evidence="7">
    <location>
        <position position="106"/>
    </location>
    <ligand>
        <name>S-adenosyl-L-methionine</name>
        <dbReference type="ChEBI" id="CHEBI:59789"/>
    </ligand>
</feature>
<sequence length="201" mass="23708">MRLRNIPDALERIQSHNLLVKTPLNIDDSWIIEIGMGKGQMITKLAFQNPENKFLGVEKFASAAVKSLKYVKNYNLENFFILICDAKDLLSWINGKTKEIWLTFPDPWPKKKHYKRRLTYKFFLDIYAKMLNENGVLKLKTDNLKFFEFSIESLVKNGWKITYQTNDLVASPVRVRNIMTAYEEKWVSLNYKIHYLEAVFS</sequence>
<dbReference type="AlphaFoldDB" id="A0AAJ5NRY5"/>
<feature type="binding site" evidence="7">
    <location>
        <position position="33"/>
    </location>
    <ligand>
        <name>S-adenosyl-L-methionine</name>
        <dbReference type="ChEBI" id="CHEBI:59789"/>
    </ligand>
</feature>
<evidence type="ECO:0000256" key="7">
    <source>
        <dbReference type="HAMAP-Rule" id="MF_01057"/>
    </source>
</evidence>
<dbReference type="Proteomes" id="UP000224629">
    <property type="component" value="Chromosome"/>
</dbReference>
<evidence type="ECO:0000256" key="6">
    <source>
        <dbReference type="ARBA" id="ARBA00022694"/>
    </source>
</evidence>
<evidence type="ECO:0000256" key="3">
    <source>
        <dbReference type="ARBA" id="ARBA00022603"/>
    </source>
</evidence>
<dbReference type="CDD" id="cd02440">
    <property type="entry name" value="AdoMet_MTases"/>
    <property type="match status" value="1"/>
</dbReference>
<dbReference type="RefSeq" id="WP_044635462.1">
    <property type="nucleotide sequence ID" value="NZ_CP007229.1"/>
</dbReference>
<dbReference type="KEGG" id="mds:MDIS_02370"/>
<dbReference type="Proteomes" id="UP000289629">
    <property type="component" value="Chromosome"/>
</dbReference>